<protein>
    <submittedName>
        <fullName evidence="1">Uncharacterized protein</fullName>
    </submittedName>
</protein>
<dbReference type="AlphaFoldDB" id="A0A150LH95"/>
<name>A0A150LH95_9BACL</name>
<dbReference type="RefSeq" id="WP_042410834.1">
    <property type="nucleotide sequence ID" value="NZ_CP040553.1"/>
</dbReference>
<sequence>MRENKKPAPFLCQERNRPNGLRKHFGEEMLIRPSQFSIYDTDKMVVFLSHHYRLGASAAKLTGDGFVKFYYK</sequence>
<organism evidence="1 2">
    <name type="scientific">Saccharococcus caldoxylosilyticus</name>
    <dbReference type="NCBI Taxonomy" id="81408"/>
    <lineage>
        <taxon>Bacteria</taxon>
        <taxon>Bacillati</taxon>
        <taxon>Bacillota</taxon>
        <taxon>Bacilli</taxon>
        <taxon>Bacillales</taxon>
        <taxon>Anoxybacillaceae</taxon>
        <taxon>Saccharococcus</taxon>
    </lineage>
</organism>
<proteinExistence type="predicted"/>
<dbReference type="GeneID" id="301192409"/>
<evidence type="ECO:0000313" key="2">
    <source>
        <dbReference type="Proteomes" id="UP000075455"/>
    </source>
</evidence>
<comment type="caution">
    <text evidence="1">The sequence shown here is derived from an EMBL/GenBank/DDBJ whole genome shotgun (WGS) entry which is preliminary data.</text>
</comment>
<dbReference type="Proteomes" id="UP000075455">
    <property type="component" value="Unassembled WGS sequence"/>
</dbReference>
<accession>A0A150LH95</accession>
<dbReference type="STRING" id="81408.B4119_0473"/>
<reference evidence="1 2" key="1">
    <citation type="submission" date="2016-01" db="EMBL/GenBank/DDBJ databases">
        <title>Draft Genome Sequences of Seven Thermophilic Sporeformers Isolated from Foods.</title>
        <authorList>
            <person name="Berendsen E.M."/>
            <person name="Wells-Bennik M.H."/>
            <person name="Krawcyk A.O."/>
            <person name="De Jong A."/>
            <person name="Holsappel S."/>
            <person name="Eijlander R.T."/>
            <person name="Kuipers O.P."/>
        </authorList>
    </citation>
    <scope>NUCLEOTIDE SEQUENCE [LARGE SCALE GENOMIC DNA]</scope>
    <source>
        <strain evidence="1 2">B4119</strain>
    </source>
</reference>
<dbReference type="EMBL" id="LQYS01000076">
    <property type="protein sequence ID" value="KYD11615.1"/>
    <property type="molecule type" value="Genomic_DNA"/>
</dbReference>
<evidence type="ECO:0000313" key="1">
    <source>
        <dbReference type="EMBL" id="KYD11615.1"/>
    </source>
</evidence>
<gene>
    <name evidence="1" type="ORF">B4119_0473</name>
</gene>